<name>A0AAT9GTN8_9CREN</name>
<sequence length="134" mass="15681">MKKAEEIYIEFAREKIKILSSFDTYAKLLYESLLRVLSRYGIRGEVYFFGSVIEGKYTVSSDIDVAIVTEQRLKAGLQAEIQDEVIKEMEKFGYPWWFPLELHFLSPQLFEAMKKGGANFVKAEEYLEKIEMIM</sequence>
<dbReference type="GeneID" id="92355025"/>
<feature type="domain" description="Polymerase nucleotidyl transferase" evidence="1">
    <location>
        <begin position="35"/>
        <end position="94"/>
    </location>
</feature>
<gene>
    <name evidence="2" type="ORF">SJAV_20750</name>
</gene>
<dbReference type="SUPFAM" id="SSF81301">
    <property type="entry name" value="Nucleotidyltransferase"/>
    <property type="match status" value="1"/>
</dbReference>
<proteinExistence type="predicted"/>
<evidence type="ECO:0000313" key="2">
    <source>
        <dbReference type="EMBL" id="BFH74131.1"/>
    </source>
</evidence>
<dbReference type="Gene3D" id="3.30.460.10">
    <property type="entry name" value="Beta Polymerase, domain 2"/>
    <property type="match status" value="1"/>
</dbReference>
<dbReference type="CDD" id="cd05403">
    <property type="entry name" value="NT_KNTase_like"/>
    <property type="match status" value="1"/>
</dbReference>
<organism evidence="2">
    <name type="scientific">Sulfurisphaera javensis</name>
    <dbReference type="NCBI Taxonomy" id="2049879"/>
    <lineage>
        <taxon>Archaea</taxon>
        <taxon>Thermoproteota</taxon>
        <taxon>Thermoprotei</taxon>
        <taxon>Sulfolobales</taxon>
        <taxon>Sulfolobaceae</taxon>
        <taxon>Sulfurisphaera</taxon>
    </lineage>
</organism>
<dbReference type="Pfam" id="PF01909">
    <property type="entry name" value="NTP_transf_2"/>
    <property type="match status" value="1"/>
</dbReference>
<dbReference type="KEGG" id="sjv:SJAV_20750"/>
<evidence type="ECO:0000259" key="1">
    <source>
        <dbReference type="Pfam" id="PF01909"/>
    </source>
</evidence>
<dbReference type="AlphaFoldDB" id="A0AAT9GTN8"/>
<accession>A0AAT9GTN8</accession>
<dbReference type="GO" id="GO:0016779">
    <property type="term" value="F:nucleotidyltransferase activity"/>
    <property type="evidence" value="ECO:0007669"/>
    <property type="project" value="InterPro"/>
</dbReference>
<protein>
    <submittedName>
        <fullName evidence="2">Nucleotidyltransferase domain-containing protein</fullName>
    </submittedName>
</protein>
<dbReference type="EMBL" id="AP031322">
    <property type="protein sequence ID" value="BFH74131.1"/>
    <property type="molecule type" value="Genomic_DNA"/>
</dbReference>
<reference evidence="2" key="1">
    <citation type="submission" date="2024-03" db="EMBL/GenBank/DDBJ databases">
        <title>Complete genome sequence of Sulfurisphaera javensis strain KD-1.</title>
        <authorList>
            <person name="Sakai H."/>
            <person name="Nur N."/>
            <person name="Suwanto A."/>
            <person name="Kurosawa N."/>
        </authorList>
    </citation>
    <scope>NUCLEOTIDE SEQUENCE</scope>
    <source>
        <strain evidence="2">KD-1</strain>
    </source>
</reference>
<dbReference type="RefSeq" id="WP_369609671.1">
    <property type="nucleotide sequence ID" value="NZ_AP031322.1"/>
</dbReference>
<dbReference type="InterPro" id="IPR002934">
    <property type="entry name" value="Polymerase_NTP_transf_dom"/>
</dbReference>
<dbReference type="InterPro" id="IPR043519">
    <property type="entry name" value="NT_sf"/>
</dbReference>